<evidence type="ECO:0000259" key="11">
    <source>
        <dbReference type="Pfam" id="PF02880"/>
    </source>
</evidence>
<dbReference type="EC" id="5.4.2.2" evidence="12"/>
<feature type="domain" description="Alpha-D-phosphohexomutase alpha/beta/alpha" evidence="9">
    <location>
        <begin position="42"/>
        <end position="192"/>
    </location>
</feature>
<keyword evidence="13" id="KW-1185">Reference proteome</keyword>
<dbReference type="InterPro" id="IPR005844">
    <property type="entry name" value="A-D-PHexomutase_a/b/a-I"/>
</dbReference>
<comment type="cofactor">
    <cofactor evidence="1">
        <name>Mg(2+)</name>
        <dbReference type="ChEBI" id="CHEBI:18420"/>
    </cofactor>
</comment>
<evidence type="ECO:0000256" key="6">
    <source>
        <dbReference type="ARBA" id="ARBA00023235"/>
    </source>
</evidence>
<feature type="domain" description="Alpha-D-phosphohexomutase alpha/beta/alpha" evidence="10">
    <location>
        <begin position="223"/>
        <end position="330"/>
    </location>
</feature>
<feature type="domain" description="Alpha-D-phosphohexomutase alpha/beta/alpha" evidence="11">
    <location>
        <begin position="336"/>
        <end position="455"/>
    </location>
</feature>
<name>A0ABV6PB86_9MICC</name>
<keyword evidence="4 7" id="KW-0479">Metal-binding</keyword>
<dbReference type="Pfam" id="PF02878">
    <property type="entry name" value="PGM_PMM_I"/>
    <property type="match status" value="1"/>
</dbReference>
<comment type="similarity">
    <text evidence="2 7">Belongs to the phosphohexose mutase family.</text>
</comment>
<dbReference type="NCBIfam" id="TIGR01132">
    <property type="entry name" value="pgm"/>
    <property type="match status" value="1"/>
</dbReference>
<organism evidence="12 13">
    <name type="scientific">Micrococcoides hystricis</name>
    <dbReference type="NCBI Taxonomy" id="1572761"/>
    <lineage>
        <taxon>Bacteria</taxon>
        <taxon>Bacillati</taxon>
        <taxon>Actinomycetota</taxon>
        <taxon>Actinomycetes</taxon>
        <taxon>Micrococcales</taxon>
        <taxon>Micrococcaceae</taxon>
        <taxon>Micrococcoides</taxon>
    </lineage>
</organism>
<dbReference type="Pfam" id="PF02879">
    <property type="entry name" value="PGM_PMM_II"/>
    <property type="match status" value="1"/>
</dbReference>
<evidence type="ECO:0000256" key="3">
    <source>
        <dbReference type="ARBA" id="ARBA00022553"/>
    </source>
</evidence>
<dbReference type="InterPro" id="IPR005843">
    <property type="entry name" value="A-D-PHexomutase_C"/>
</dbReference>
<dbReference type="PRINTS" id="PR00509">
    <property type="entry name" value="PGMPMM"/>
</dbReference>
<proteinExistence type="inferred from homology"/>
<dbReference type="InterPro" id="IPR036900">
    <property type="entry name" value="A-D-PHexomutase_C_sf"/>
</dbReference>
<dbReference type="Gene3D" id="3.30.310.50">
    <property type="entry name" value="Alpha-D-phosphohexomutase, C-terminal domain"/>
    <property type="match status" value="1"/>
</dbReference>
<dbReference type="PANTHER" id="PTHR22573:SF57">
    <property type="entry name" value="PHOSPHOGLUCOMUTASE"/>
    <property type="match status" value="1"/>
</dbReference>
<gene>
    <name evidence="12" type="primary">pgm</name>
    <name evidence="12" type="ORF">ACFFFR_08350</name>
</gene>
<evidence type="ECO:0000259" key="9">
    <source>
        <dbReference type="Pfam" id="PF02878"/>
    </source>
</evidence>
<dbReference type="InterPro" id="IPR016055">
    <property type="entry name" value="A-D-PHexomutase_a/b/a-I/II/III"/>
</dbReference>
<dbReference type="RefSeq" id="WP_377459508.1">
    <property type="nucleotide sequence ID" value="NZ_JBHLUB010000030.1"/>
</dbReference>
<reference evidence="12 13" key="1">
    <citation type="submission" date="2024-09" db="EMBL/GenBank/DDBJ databases">
        <authorList>
            <person name="Sun Q."/>
            <person name="Mori K."/>
        </authorList>
    </citation>
    <scope>NUCLEOTIDE SEQUENCE [LARGE SCALE GENOMIC DNA]</scope>
    <source>
        <strain evidence="12 13">NCAIM B.02604</strain>
    </source>
</reference>
<dbReference type="PROSITE" id="PS00710">
    <property type="entry name" value="PGM_PMM"/>
    <property type="match status" value="1"/>
</dbReference>
<dbReference type="InterPro" id="IPR005845">
    <property type="entry name" value="A-D-PHexomutase_a/b/a-II"/>
</dbReference>
<comment type="caution">
    <text evidence="12">The sequence shown here is derived from an EMBL/GenBank/DDBJ whole genome shotgun (WGS) entry which is preliminary data.</text>
</comment>
<evidence type="ECO:0000313" key="13">
    <source>
        <dbReference type="Proteomes" id="UP001589862"/>
    </source>
</evidence>
<dbReference type="GO" id="GO:0004614">
    <property type="term" value="F:phosphoglucomutase activity"/>
    <property type="evidence" value="ECO:0007669"/>
    <property type="project" value="UniProtKB-EC"/>
</dbReference>
<dbReference type="CDD" id="cd05801">
    <property type="entry name" value="PGM_like3"/>
    <property type="match status" value="1"/>
</dbReference>
<evidence type="ECO:0000256" key="5">
    <source>
        <dbReference type="ARBA" id="ARBA00022842"/>
    </source>
</evidence>
<keyword evidence="6 12" id="KW-0413">Isomerase</keyword>
<keyword evidence="5 7" id="KW-0460">Magnesium</keyword>
<evidence type="ECO:0000256" key="1">
    <source>
        <dbReference type="ARBA" id="ARBA00001946"/>
    </source>
</evidence>
<dbReference type="PANTHER" id="PTHR22573">
    <property type="entry name" value="PHOSPHOHEXOMUTASE FAMILY MEMBER"/>
    <property type="match status" value="1"/>
</dbReference>
<dbReference type="SUPFAM" id="SSF55957">
    <property type="entry name" value="Phosphoglucomutase, C-terminal domain"/>
    <property type="match status" value="1"/>
</dbReference>
<evidence type="ECO:0000256" key="4">
    <source>
        <dbReference type="ARBA" id="ARBA00022723"/>
    </source>
</evidence>
<dbReference type="InterPro" id="IPR005846">
    <property type="entry name" value="A-D-PHexomutase_a/b/a-III"/>
</dbReference>
<keyword evidence="3" id="KW-0597">Phosphoprotein</keyword>
<evidence type="ECO:0000259" key="8">
    <source>
        <dbReference type="Pfam" id="PF00408"/>
    </source>
</evidence>
<evidence type="ECO:0000259" key="10">
    <source>
        <dbReference type="Pfam" id="PF02879"/>
    </source>
</evidence>
<evidence type="ECO:0000256" key="7">
    <source>
        <dbReference type="RuleBase" id="RU004326"/>
    </source>
</evidence>
<dbReference type="InterPro" id="IPR045244">
    <property type="entry name" value="PGM"/>
</dbReference>
<dbReference type="InterPro" id="IPR016066">
    <property type="entry name" value="A-D-PHexomutase_CS"/>
</dbReference>
<dbReference type="Proteomes" id="UP001589862">
    <property type="component" value="Unassembled WGS sequence"/>
</dbReference>
<accession>A0ABV6PB86</accession>
<protein>
    <submittedName>
        <fullName evidence="12">Phosphoglucomutase (Alpha-D-glucose-1,6-bisphosphate-dependent)</fullName>
        <ecNumber evidence="12">5.4.2.2</ecNumber>
    </submittedName>
</protein>
<feature type="domain" description="Alpha-D-phosphohexomutase C-terminal" evidence="8">
    <location>
        <begin position="502"/>
        <end position="550"/>
    </location>
</feature>
<dbReference type="SUPFAM" id="SSF53738">
    <property type="entry name" value="Phosphoglucomutase, first 3 domains"/>
    <property type="match status" value="3"/>
</dbReference>
<dbReference type="InterPro" id="IPR005841">
    <property type="entry name" value="Alpha-D-phosphohexomutase_SF"/>
</dbReference>
<dbReference type="InterPro" id="IPR005852">
    <property type="entry name" value="PGM_a-D-Glc-sp"/>
</dbReference>
<dbReference type="Pfam" id="PF00408">
    <property type="entry name" value="PGM_PMM_IV"/>
    <property type="match status" value="1"/>
</dbReference>
<evidence type="ECO:0000313" key="12">
    <source>
        <dbReference type="EMBL" id="MFC0582388.1"/>
    </source>
</evidence>
<evidence type="ECO:0000256" key="2">
    <source>
        <dbReference type="ARBA" id="ARBA00010231"/>
    </source>
</evidence>
<dbReference type="Pfam" id="PF02880">
    <property type="entry name" value="PGM_PMM_III"/>
    <property type="match status" value="1"/>
</dbReference>
<dbReference type="Gene3D" id="3.40.120.10">
    <property type="entry name" value="Alpha-D-Glucose-1,6-Bisphosphate, subunit A, domain 3"/>
    <property type="match status" value="3"/>
</dbReference>
<sequence>MADTNYPRAGKPAEASDLCDIAALENAYYELHPDPELEAQKVTFGTSGHRGSSLNTSFNEDHIAAITQAIVEYRSAQGINGPVLVGRDTHALSGPAQQTVLEVLTANEVTALVDSRDGYTPTPALSHAIIQLNKAHTTGGTRERLPENALVDGIILTPSHNPPTDGGIKYNPPHGGPADTDATNWIARRANELLGQGAKNINRLSLHRTAAKSLIRPYDFMGNYVRDLTKVLNLEAIREEGIKIAADPMGGASVKYWEEIAAVHGLDITVVNNAVDPQFGFMTLDWDEQIRMDCSSPYAMASLLESMKSDKYDLAVGNDADADRHGIVTRDAGLMNPNHYLAAAINFLYRVRGQWPVTAGIGKTLVSSSMIDRVAAGLGRELYEVPVGFKWFVPDLDSGSIMFGGEESAGASFNTFRGNPFSTDKDGILLALLAGEMMAVSKRSPSESYARLENRYGVSHYARVDAVATPEQKKILGALNAENVPGDTLAGEPITAKMTHAAGNNAPIGGLKVTTENAWFAARPSGTEDVYKIYAESFVSSEHLKQVQAEAQTLVDGLLKK</sequence>
<dbReference type="EMBL" id="JBHLUB010000030">
    <property type="protein sequence ID" value="MFC0582388.1"/>
    <property type="molecule type" value="Genomic_DNA"/>
</dbReference>